<feature type="transmembrane region" description="Helical" evidence="2">
    <location>
        <begin position="37"/>
        <end position="56"/>
    </location>
</feature>
<dbReference type="RefSeq" id="WP_160952175.1">
    <property type="nucleotide sequence ID" value="NZ_WWEQ01000004.1"/>
</dbReference>
<keyword evidence="2" id="KW-0812">Transmembrane</keyword>
<comment type="caution">
    <text evidence="4">The sequence shown here is derived from an EMBL/GenBank/DDBJ whole genome shotgun (WGS) entry which is preliminary data.</text>
</comment>
<feature type="region of interest" description="Disordered" evidence="1">
    <location>
        <begin position="341"/>
        <end position="366"/>
    </location>
</feature>
<evidence type="ECO:0000256" key="1">
    <source>
        <dbReference type="SAM" id="MobiDB-lite"/>
    </source>
</evidence>
<evidence type="ECO:0000256" key="2">
    <source>
        <dbReference type="SAM" id="Phobius"/>
    </source>
</evidence>
<evidence type="ECO:0000259" key="3">
    <source>
        <dbReference type="PROSITE" id="PS50234"/>
    </source>
</evidence>
<protein>
    <submittedName>
        <fullName evidence="4">VWA domain-containing protein</fullName>
    </submittedName>
</protein>
<sequence length="366" mass="38275">MTLNPVLPLWLLAAGGAALLGLCAWAAVRERGRRAQWAARLALVALVLAAAVRPGVPQQAAGTRTEADADVFFVVDTTASMVAEDWDGAHPRLDGVRRDAADLAARLPGARFSLIAFDSSAQARMPLTTDTAALRSALEVLGPELTFRSAGSSVAEAAEVLGERLERAREQRPDSSRYVYYLGDGEQTARGEPRTMAQAVGLVTGGAVLGYGTREGGRMRRTAGYGAAVPGSSAGAGQPSADAAPPYIEDPQTGTAALSRIDEDRLRAIAAQLHVPYAHRSAGQSLNTAVETPAVHPIAVSGPSAVDTRCEFFWLFLLPAFALLVAEAGVVGVRLRAVGRTSAGRAPRPAQRAGTPTGTAQPRRRT</sequence>
<organism evidence="4 5">
    <name type="scientific">Brevibacterium rongguiense</name>
    <dbReference type="NCBI Taxonomy" id="2695267"/>
    <lineage>
        <taxon>Bacteria</taxon>
        <taxon>Bacillati</taxon>
        <taxon>Actinomycetota</taxon>
        <taxon>Actinomycetes</taxon>
        <taxon>Micrococcales</taxon>
        <taxon>Brevibacteriaceae</taxon>
        <taxon>Brevibacterium</taxon>
    </lineage>
</organism>
<keyword evidence="2" id="KW-1133">Transmembrane helix</keyword>
<proteinExistence type="predicted"/>
<feature type="transmembrane region" description="Helical" evidence="2">
    <location>
        <begin position="312"/>
        <end position="335"/>
    </location>
</feature>
<feature type="compositionally biased region" description="Low complexity" evidence="1">
    <location>
        <begin position="341"/>
        <end position="357"/>
    </location>
</feature>
<keyword evidence="2" id="KW-0472">Membrane</keyword>
<name>A0A6N9H3U6_9MICO</name>
<accession>A0A6N9H3U6</accession>
<evidence type="ECO:0000313" key="5">
    <source>
        <dbReference type="Proteomes" id="UP000469215"/>
    </source>
</evidence>
<gene>
    <name evidence="4" type="ORF">GSY69_01775</name>
</gene>
<dbReference type="Pfam" id="PF13519">
    <property type="entry name" value="VWA_2"/>
    <property type="match status" value="1"/>
</dbReference>
<dbReference type="Gene3D" id="3.40.50.410">
    <property type="entry name" value="von Willebrand factor, type A domain"/>
    <property type="match status" value="1"/>
</dbReference>
<feature type="domain" description="VWFA" evidence="3">
    <location>
        <begin position="70"/>
        <end position="200"/>
    </location>
</feature>
<dbReference type="InterPro" id="IPR002035">
    <property type="entry name" value="VWF_A"/>
</dbReference>
<keyword evidence="5" id="KW-1185">Reference proteome</keyword>
<dbReference type="SUPFAM" id="SSF53300">
    <property type="entry name" value="vWA-like"/>
    <property type="match status" value="1"/>
</dbReference>
<feature type="transmembrane region" description="Helical" evidence="2">
    <location>
        <begin position="6"/>
        <end position="28"/>
    </location>
</feature>
<reference evidence="4 5" key="1">
    <citation type="submission" date="2020-01" db="EMBL/GenBank/DDBJ databases">
        <authorList>
            <person name="Deng T."/>
        </authorList>
    </citation>
    <scope>NUCLEOTIDE SEQUENCE [LARGE SCALE GENOMIC DNA]</scope>
    <source>
        <strain evidence="4 5">5221</strain>
    </source>
</reference>
<dbReference type="PROSITE" id="PS50234">
    <property type="entry name" value="VWFA"/>
    <property type="match status" value="1"/>
</dbReference>
<dbReference type="EMBL" id="WWEQ01000004">
    <property type="protein sequence ID" value="MYM18737.1"/>
    <property type="molecule type" value="Genomic_DNA"/>
</dbReference>
<dbReference type="AlphaFoldDB" id="A0A6N9H3U6"/>
<dbReference type="Proteomes" id="UP000469215">
    <property type="component" value="Unassembled WGS sequence"/>
</dbReference>
<evidence type="ECO:0000313" key="4">
    <source>
        <dbReference type="EMBL" id="MYM18737.1"/>
    </source>
</evidence>
<dbReference type="InterPro" id="IPR036465">
    <property type="entry name" value="vWFA_dom_sf"/>
</dbReference>